<feature type="compositionally biased region" description="Basic and acidic residues" evidence="1">
    <location>
        <begin position="23"/>
        <end position="48"/>
    </location>
</feature>
<organism evidence="3">
    <name type="scientific">marine sediment metagenome</name>
    <dbReference type="NCBI Taxonomy" id="412755"/>
    <lineage>
        <taxon>unclassified sequences</taxon>
        <taxon>metagenomes</taxon>
        <taxon>ecological metagenomes</taxon>
    </lineage>
</organism>
<evidence type="ECO:0000313" key="3">
    <source>
        <dbReference type="EMBL" id="KKN86467.1"/>
    </source>
</evidence>
<dbReference type="Pfam" id="PF09527">
    <property type="entry name" value="ATPase_gene1"/>
    <property type="match status" value="1"/>
</dbReference>
<keyword evidence="2" id="KW-0812">Transmembrane</keyword>
<dbReference type="EMBL" id="LAZR01000147">
    <property type="protein sequence ID" value="KKN86467.1"/>
    <property type="molecule type" value="Genomic_DNA"/>
</dbReference>
<evidence type="ECO:0008006" key="4">
    <source>
        <dbReference type="Google" id="ProtNLM"/>
    </source>
</evidence>
<accession>A0A0F9UGH9</accession>
<gene>
    <name evidence="3" type="ORF">LCGC14_0268660</name>
</gene>
<evidence type="ECO:0000256" key="1">
    <source>
        <dbReference type="SAM" id="MobiDB-lite"/>
    </source>
</evidence>
<feature type="transmembrane region" description="Helical" evidence="2">
    <location>
        <begin position="63"/>
        <end position="81"/>
    </location>
</feature>
<dbReference type="AlphaFoldDB" id="A0A0F9UGH9"/>
<feature type="region of interest" description="Disordered" evidence="1">
    <location>
        <begin position="1"/>
        <end position="56"/>
    </location>
</feature>
<evidence type="ECO:0000256" key="2">
    <source>
        <dbReference type="SAM" id="Phobius"/>
    </source>
</evidence>
<keyword evidence="2" id="KW-0472">Membrane</keyword>
<name>A0A0F9UGH9_9ZZZZ</name>
<dbReference type="InterPro" id="IPR032820">
    <property type="entry name" value="ATPase_put"/>
</dbReference>
<keyword evidence="2" id="KW-1133">Transmembrane helix</keyword>
<reference evidence="3" key="1">
    <citation type="journal article" date="2015" name="Nature">
        <title>Complex archaea that bridge the gap between prokaryotes and eukaryotes.</title>
        <authorList>
            <person name="Spang A."/>
            <person name="Saw J.H."/>
            <person name="Jorgensen S.L."/>
            <person name="Zaremba-Niedzwiedzka K."/>
            <person name="Martijn J."/>
            <person name="Lind A.E."/>
            <person name="van Eijk R."/>
            <person name="Schleper C."/>
            <person name="Guy L."/>
            <person name="Ettema T.J."/>
        </authorList>
    </citation>
    <scope>NUCLEOTIDE SEQUENCE</scope>
</reference>
<sequence>MPSERDPTSVEPETTSPGEDAEWAARRDDLSKRLAEQRRRLPENREPANRSQGMRGAAQGLKVASEFVAGILVGAAIGYFIDQLAGTSPFGLIVFLLLGFAAGVLNVIRGISGTGSPGDPGQL</sequence>
<comment type="caution">
    <text evidence="3">The sequence shown here is derived from an EMBL/GenBank/DDBJ whole genome shotgun (WGS) entry which is preliminary data.</text>
</comment>
<protein>
    <recommendedName>
        <fullName evidence="4">ATP synthase protein I</fullName>
    </recommendedName>
</protein>
<proteinExistence type="predicted"/>
<feature type="transmembrane region" description="Helical" evidence="2">
    <location>
        <begin position="87"/>
        <end position="108"/>
    </location>
</feature>